<evidence type="ECO:0000313" key="7">
    <source>
        <dbReference type="EMBL" id="RNM29805.1"/>
    </source>
</evidence>
<accession>A0A3N0HYH8</accession>
<dbReference type="InterPro" id="IPR029149">
    <property type="entry name" value="Creatin/AminoP/Spt16_N"/>
</dbReference>
<dbReference type="InterPro" id="IPR032416">
    <property type="entry name" value="Peptidase_M24_C"/>
</dbReference>
<dbReference type="FunFam" id="3.90.230.10:FF:000009">
    <property type="entry name" value="xaa-Pro aminopeptidase 2"/>
    <property type="match status" value="1"/>
</dbReference>
<dbReference type="SUPFAM" id="SSF55920">
    <property type="entry name" value="Creatinase/aminopeptidase"/>
    <property type="match status" value="1"/>
</dbReference>
<dbReference type="InterPro" id="IPR000587">
    <property type="entry name" value="Creatinase_N"/>
</dbReference>
<dbReference type="Pfam" id="PF01321">
    <property type="entry name" value="Creatinase_N"/>
    <property type="match status" value="1"/>
</dbReference>
<comment type="caution">
    <text evidence="7">The sequence shown here is derived from an EMBL/GenBank/DDBJ whole genome shotgun (WGS) entry which is preliminary data.</text>
</comment>
<dbReference type="InterPro" id="IPR050422">
    <property type="entry name" value="X-Pro_aminopeptidase_P"/>
</dbReference>
<dbReference type="Pfam" id="PF16189">
    <property type="entry name" value="Creatinase_N_2"/>
    <property type="match status" value="1"/>
</dbReference>
<evidence type="ECO:0000259" key="4">
    <source>
        <dbReference type="Pfam" id="PF00557"/>
    </source>
</evidence>
<evidence type="ECO:0000313" key="8">
    <source>
        <dbReference type="Proteomes" id="UP000276568"/>
    </source>
</evidence>
<dbReference type="Pfam" id="PF16188">
    <property type="entry name" value="Peptidase_M24_C"/>
    <property type="match status" value="1"/>
</dbReference>
<dbReference type="PANTHER" id="PTHR43763">
    <property type="entry name" value="XAA-PRO AMINOPEPTIDASE 1"/>
    <property type="match status" value="1"/>
</dbReference>
<keyword evidence="7" id="KW-0645">Protease</keyword>
<dbReference type="InterPro" id="IPR036005">
    <property type="entry name" value="Creatinase/aminopeptidase-like"/>
</dbReference>
<reference evidence="7 8" key="1">
    <citation type="submission" date="2018-11" db="EMBL/GenBank/DDBJ databases">
        <title>Clostridium sp. nov., a member of the family Erysipelotrichaceae isolated from pig faeces.</title>
        <authorList>
            <person name="Chang Y.-H."/>
        </authorList>
    </citation>
    <scope>NUCLEOTIDE SEQUENCE [LARGE SCALE GENOMIC DNA]</scope>
    <source>
        <strain evidence="7 8">YH-panp20</strain>
    </source>
</reference>
<dbReference type="OrthoDB" id="9806388at2"/>
<gene>
    <name evidence="7" type="ORF">EDX97_09275</name>
</gene>
<dbReference type="AlphaFoldDB" id="A0A3N0HYH8"/>
<organism evidence="7 8">
    <name type="scientific">Absicoccus porci</name>
    <dbReference type="NCBI Taxonomy" id="2486576"/>
    <lineage>
        <taxon>Bacteria</taxon>
        <taxon>Bacillati</taxon>
        <taxon>Bacillota</taxon>
        <taxon>Erysipelotrichia</taxon>
        <taxon>Erysipelotrichales</taxon>
        <taxon>Erysipelotrichaceae</taxon>
        <taxon>Absicoccus</taxon>
    </lineage>
</organism>
<evidence type="ECO:0000256" key="3">
    <source>
        <dbReference type="ARBA" id="ARBA00022801"/>
    </source>
</evidence>
<dbReference type="GO" id="GO:0046872">
    <property type="term" value="F:metal ion binding"/>
    <property type="evidence" value="ECO:0007669"/>
    <property type="project" value="UniProtKB-KW"/>
</dbReference>
<sequence length="585" mass="66334">MNKKLDALRQEMKKENIQAYIVPTSDDHDTEYVCSHFMSRSYLSGFTGSAGTLVVGLDQAALWTDGRYFIQAKDQLAGSGIDLMKMGVEGTPSISSYIVDHLSSGSVVGFDGRLFSEAMVEIYEEAFDKKDLILKTDLDLVDRIWKDRPVLPHTSTFHFEKQYAGKTMVEKIAAVRDILSADHLMITKVDQVAWLFNLRAHDIPSFPVAMAYAIVSQDKASIYIDDSRLDATSRELFAKNHVTIRPYDAIYTDVQTLTGTVSVDPYTINSTLYRFIEADIEEEENPIELMKACKNEVEIEQTKHAHLKDAIAMTQFMYWLKTNVGKIPMSEMSAAQKLHDLRASQADFIEDSFATIAAYKEHGAIVHYQSSPETDVPLQPEGLFMVDSGGHYYQGTTDITRTFVLGEITEYERKCFTWALQCHIRLEQATWLYGCTGEQLDMIARQPLWKHSLDFKHGTGHGVGHVLSVHEGPNVIRWQQAYTPFEAGMITSDEPGIYIEGQFGIRHENEVLAVNLDKNAYGQFMGFEPLTWVPFDVDGLDVDEMEPAEVAWLNAYHAKVYEKVSPYLNEQQRQWLAHACRPLIR</sequence>
<dbReference type="FunFam" id="3.40.350.10:FF:000003">
    <property type="entry name" value="Xaa-pro aminopeptidase P"/>
    <property type="match status" value="1"/>
</dbReference>
<name>A0A3N0HYH8_9FIRM</name>
<dbReference type="GO" id="GO:0005737">
    <property type="term" value="C:cytoplasm"/>
    <property type="evidence" value="ECO:0007669"/>
    <property type="project" value="UniProtKB-ARBA"/>
</dbReference>
<dbReference type="Gene3D" id="3.40.350.10">
    <property type="entry name" value="Creatinase/prolidase N-terminal domain"/>
    <property type="match status" value="2"/>
</dbReference>
<dbReference type="Gene3D" id="3.90.230.10">
    <property type="entry name" value="Creatinase/methionine aminopeptidase superfamily"/>
    <property type="match status" value="1"/>
</dbReference>
<feature type="domain" description="Creatinase N-terminal" evidence="5">
    <location>
        <begin position="5"/>
        <end position="132"/>
    </location>
</feature>
<dbReference type="CDD" id="cd01085">
    <property type="entry name" value="APP"/>
    <property type="match status" value="1"/>
</dbReference>
<protein>
    <submittedName>
        <fullName evidence="7">Aminopeptidase P family protein</fullName>
    </submittedName>
</protein>
<keyword evidence="7" id="KW-0031">Aminopeptidase</keyword>
<dbReference type="EMBL" id="RJQC01000003">
    <property type="protein sequence ID" value="RNM29805.1"/>
    <property type="molecule type" value="Genomic_DNA"/>
</dbReference>
<evidence type="ECO:0000256" key="2">
    <source>
        <dbReference type="ARBA" id="ARBA00022723"/>
    </source>
</evidence>
<dbReference type="SUPFAM" id="SSF53092">
    <property type="entry name" value="Creatinase/prolidase N-terminal domain"/>
    <property type="match status" value="1"/>
</dbReference>
<keyword evidence="3" id="KW-0378">Hydrolase</keyword>
<dbReference type="InterPro" id="IPR000994">
    <property type="entry name" value="Pept_M24"/>
</dbReference>
<comment type="similarity">
    <text evidence="1">Belongs to the peptidase M24B family.</text>
</comment>
<feature type="domain" description="Peptidase M24" evidence="4">
    <location>
        <begin position="301"/>
        <end position="512"/>
    </location>
</feature>
<dbReference type="PANTHER" id="PTHR43763:SF6">
    <property type="entry name" value="XAA-PRO AMINOPEPTIDASE 1"/>
    <property type="match status" value="1"/>
</dbReference>
<dbReference type="InterPro" id="IPR033740">
    <property type="entry name" value="Pept_M24B"/>
</dbReference>
<evidence type="ECO:0000259" key="6">
    <source>
        <dbReference type="Pfam" id="PF16188"/>
    </source>
</evidence>
<keyword evidence="2" id="KW-0479">Metal-binding</keyword>
<dbReference type="Pfam" id="PF00557">
    <property type="entry name" value="Peptidase_M24"/>
    <property type="match status" value="1"/>
</dbReference>
<dbReference type="RefSeq" id="WP_128520869.1">
    <property type="nucleotide sequence ID" value="NZ_RJQC01000003.1"/>
</dbReference>
<evidence type="ECO:0000256" key="1">
    <source>
        <dbReference type="ARBA" id="ARBA00008766"/>
    </source>
</evidence>
<feature type="domain" description="Peptidase M24 C-terminal" evidence="6">
    <location>
        <begin position="523"/>
        <end position="583"/>
    </location>
</feature>
<proteinExistence type="inferred from homology"/>
<keyword evidence="8" id="KW-1185">Reference proteome</keyword>
<dbReference type="Proteomes" id="UP000276568">
    <property type="component" value="Unassembled WGS sequence"/>
</dbReference>
<dbReference type="GO" id="GO:0070006">
    <property type="term" value="F:metalloaminopeptidase activity"/>
    <property type="evidence" value="ECO:0007669"/>
    <property type="project" value="InterPro"/>
</dbReference>
<evidence type="ECO:0000259" key="5">
    <source>
        <dbReference type="Pfam" id="PF01321"/>
    </source>
</evidence>